<dbReference type="RefSeq" id="WP_015723430.1">
    <property type="nucleotide sequence ID" value="NC_014972.1"/>
</dbReference>
<evidence type="ECO:0000256" key="2">
    <source>
        <dbReference type="ARBA" id="ARBA00022692"/>
    </source>
</evidence>
<dbReference type="PROSITE" id="PS50801">
    <property type="entry name" value="STAS"/>
    <property type="match status" value="1"/>
</dbReference>
<feature type="transmembrane region" description="Helical" evidence="6">
    <location>
        <begin position="51"/>
        <end position="68"/>
    </location>
</feature>
<keyword evidence="4 6" id="KW-0472">Membrane</keyword>
<evidence type="ECO:0000313" key="9">
    <source>
        <dbReference type="Proteomes" id="UP000006365"/>
    </source>
</evidence>
<feature type="transmembrane region" description="Helical" evidence="6">
    <location>
        <begin position="486"/>
        <end position="506"/>
    </location>
</feature>
<evidence type="ECO:0000256" key="4">
    <source>
        <dbReference type="ARBA" id="ARBA00023136"/>
    </source>
</evidence>
<feature type="transmembrane region" description="Helical" evidence="6">
    <location>
        <begin position="518"/>
        <end position="534"/>
    </location>
</feature>
<dbReference type="KEGG" id="dpr:Despr_0710"/>
<evidence type="ECO:0000256" key="6">
    <source>
        <dbReference type="SAM" id="Phobius"/>
    </source>
</evidence>
<feature type="transmembrane region" description="Helical" evidence="6">
    <location>
        <begin position="75"/>
        <end position="94"/>
    </location>
</feature>
<sequence>MVLTKIFPFLSWIKGYNLKSFQTDALAGLTVALVLIPQSMAYAQLAGLPAYFGLYAAFLPPMVAALFGSSRQLATGPVAVVSLMSAASLQPLATAGSTDFIAYSIVLALIVGVFQFSLGVLRLGLVVNFLSHPVVNGFTNAAAIIIASSQFSKFFGVSVDSAEHHYQTMIWVAQAAMDYTHWPTLIYGVSAVAIMVGLKKINPKIPAVLVAVVITTLISYFSGYNKDMRVPLSAIQMPEFAALVDEFNQEIKTVEELGLERMSKGKELEKLEKAVKGHGPSLEAIALHNEIALITAKMNQVQEHNRELRAQLRQLKFEKAQQGEQAIFYPKNALPADVPTDHNTWRLKVSNAKLKTDSLLLMGGGAIVGKIPEGLPTFTIPKLEGNIVLKLLPTAIIISLLGFMEAIAIAKAMAAKTGQKLDPNQELIGQGLANVLGSFGSSYAVSGSFSRSAVNLQAGAVSGISSVITSIVVVITLLFLTPLLYHLPQAVLAAVIMMAVIGLINTRGFVHAWHAQKHDGIISIITFFVTLAFAPHLDKGIMVGVALSMGVFLYKSMRPVVAKLSMYKDGSLQSTEQHRLRGCRHIAVVRFDGALFFANASYLDEQIIKFRNDMPDLRYILLDASGINDIDASGEEELALLVDRLHAAGYGFAVCNAKGPILAVLDRTHLFDKIGRENFYPDTKAAVADIVGKIHENTDLPSGGCKSCPLTKYLPR</sequence>
<evidence type="ECO:0000256" key="3">
    <source>
        <dbReference type="ARBA" id="ARBA00022989"/>
    </source>
</evidence>
<keyword evidence="2 6" id="KW-0812">Transmembrane</keyword>
<protein>
    <submittedName>
        <fullName evidence="8">Sulfate transporter</fullName>
    </submittedName>
</protein>
<dbReference type="InterPro" id="IPR002645">
    <property type="entry name" value="STAS_dom"/>
</dbReference>
<dbReference type="InterPro" id="IPR036513">
    <property type="entry name" value="STAS_dom_sf"/>
</dbReference>
<keyword evidence="5" id="KW-0175">Coiled coil</keyword>
<evidence type="ECO:0000259" key="7">
    <source>
        <dbReference type="PROSITE" id="PS50801"/>
    </source>
</evidence>
<feature type="domain" description="STAS" evidence="7">
    <location>
        <begin position="586"/>
        <end position="690"/>
    </location>
</feature>
<feature type="transmembrane region" description="Helical" evidence="6">
    <location>
        <begin position="458"/>
        <end position="480"/>
    </location>
</feature>
<dbReference type="GO" id="GO:0055085">
    <property type="term" value="P:transmembrane transport"/>
    <property type="evidence" value="ECO:0007669"/>
    <property type="project" value="InterPro"/>
</dbReference>
<dbReference type="InterPro" id="IPR001902">
    <property type="entry name" value="SLC26A/SulP_fam"/>
</dbReference>
<keyword evidence="3 6" id="KW-1133">Transmembrane helix</keyword>
<gene>
    <name evidence="8" type="ordered locus">Despr_0710</name>
</gene>
<evidence type="ECO:0000313" key="8">
    <source>
        <dbReference type="EMBL" id="ADW16885.1"/>
    </source>
</evidence>
<evidence type="ECO:0000256" key="5">
    <source>
        <dbReference type="SAM" id="Coils"/>
    </source>
</evidence>
<feature type="transmembrane region" description="Helical" evidence="6">
    <location>
        <begin position="205"/>
        <end position="223"/>
    </location>
</feature>
<feature type="transmembrane region" description="Helical" evidence="6">
    <location>
        <begin position="391"/>
        <end position="410"/>
    </location>
</feature>
<dbReference type="Proteomes" id="UP000006365">
    <property type="component" value="Chromosome"/>
</dbReference>
<organism evidence="8 9">
    <name type="scientific">Desulfobulbus propionicus (strain ATCC 33891 / DSM 2032 / VKM B-1956 / 1pr3)</name>
    <dbReference type="NCBI Taxonomy" id="577650"/>
    <lineage>
        <taxon>Bacteria</taxon>
        <taxon>Pseudomonadati</taxon>
        <taxon>Thermodesulfobacteriota</taxon>
        <taxon>Desulfobulbia</taxon>
        <taxon>Desulfobulbales</taxon>
        <taxon>Desulfobulbaceae</taxon>
        <taxon>Desulfobulbus</taxon>
    </lineage>
</organism>
<accession>A0A7U3YK98</accession>
<comment type="subcellular location">
    <subcellularLocation>
        <location evidence="1">Membrane</location>
        <topology evidence="1">Multi-pass membrane protein</topology>
    </subcellularLocation>
</comment>
<dbReference type="Pfam" id="PF00916">
    <property type="entry name" value="Sulfate_transp"/>
    <property type="match status" value="2"/>
</dbReference>
<feature type="coiled-coil region" evidence="5">
    <location>
        <begin position="254"/>
        <end position="325"/>
    </location>
</feature>
<dbReference type="Pfam" id="PF01740">
    <property type="entry name" value="STAS"/>
    <property type="match status" value="1"/>
</dbReference>
<proteinExistence type="predicted"/>
<dbReference type="Gene3D" id="3.30.750.24">
    <property type="entry name" value="STAS domain"/>
    <property type="match status" value="1"/>
</dbReference>
<feature type="transmembrane region" description="Helical" evidence="6">
    <location>
        <begin position="179"/>
        <end position="198"/>
    </location>
</feature>
<dbReference type="InterPro" id="IPR011547">
    <property type="entry name" value="SLC26A/SulP_dom"/>
</dbReference>
<dbReference type="PANTHER" id="PTHR11814">
    <property type="entry name" value="SULFATE TRANSPORTER"/>
    <property type="match status" value="1"/>
</dbReference>
<dbReference type="EMBL" id="CP002364">
    <property type="protein sequence ID" value="ADW16885.1"/>
    <property type="molecule type" value="Genomic_DNA"/>
</dbReference>
<keyword evidence="9" id="KW-1185">Reference proteome</keyword>
<evidence type="ECO:0000256" key="1">
    <source>
        <dbReference type="ARBA" id="ARBA00004141"/>
    </source>
</evidence>
<feature type="transmembrane region" description="Helical" evidence="6">
    <location>
        <begin position="100"/>
        <end position="125"/>
    </location>
</feature>
<reference evidence="8 9" key="1">
    <citation type="journal article" date="2011" name="Stand. Genomic Sci.">
        <title>Complete genome sequence of Desulfobulbus propionicus type strain (1pr3).</title>
        <authorList>
            <person name="Pagani I."/>
            <person name="Lapidus A."/>
            <person name="Nolan M."/>
            <person name="Lucas S."/>
            <person name="Hammon N."/>
            <person name="Deshpande S."/>
            <person name="Cheng J.F."/>
            <person name="Chertkov O."/>
            <person name="Davenport K."/>
            <person name="Tapia R."/>
            <person name="Han C."/>
            <person name="Goodwin L."/>
            <person name="Pitluck S."/>
            <person name="Liolios K."/>
            <person name="Mavromatis K."/>
            <person name="Ivanova N."/>
            <person name="Mikhailova N."/>
            <person name="Pati A."/>
            <person name="Chen A."/>
            <person name="Palaniappan K."/>
            <person name="Land M."/>
            <person name="Hauser L."/>
            <person name="Chang Y.J."/>
            <person name="Jeffries C.D."/>
            <person name="Detter J.C."/>
            <person name="Brambilla E."/>
            <person name="Kannan K.P."/>
            <person name="Djao O.D."/>
            <person name="Rohde M."/>
            <person name="Pukall R."/>
            <person name="Spring S."/>
            <person name="Goker M."/>
            <person name="Sikorski J."/>
            <person name="Woyke T."/>
            <person name="Bristow J."/>
            <person name="Eisen J.A."/>
            <person name="Markowitz V."/>
            <person name="Hugenholtz P."/>
            <person name="Kyrpides N.C."/>
            <person name="Klenk H.P."/>
        </authorList>
    </citation>
    <scope>NUCLEOTIDE SEQUENCE [LARGE SCALE GENOMIC DNA]</scope>
    <source>
        <strain evidence="9">ATCC 33891 / DSM 2032 / 1pr3</strain>
    </source>
</reference>
<dbReference type="SUPFAM" id="SSF52091">
    <property type="entry name" value="SpoIIaa-like"/>
    <property type="match status" value="1"/>
</dbReference>
<dbReference type="AlphaFoldDB" id="A0A7U3YK98"/>
<name>A0A7U3YK98_DESPD</name>
<dbReference type="GO" id="GO:0016020">
    <property type="term" value="C:membrane"/>
    <property type="evidence" value="ECO:0007669"/>
    <property type="project" value="UniProtKB-SubCell"/>
</dbReference>
<dbReference type="CDD" id="cd07042">
    <property type="entry name" value="STAS_SulP_like_sulfate_transporter"/>
    <property type="match status" value="1"/>
</dbReference>